<accession>A0A4P7PBW7</accession>
<dbReference type="KEGG" id="pvk:EPZ47_03945"/>
<proteinExistence type="predicted"/>
<dbReference type="EMBL" id="CP035088">
    <property type="protein sequence ID" value="QBZ87886.1"/>
    <property type="molecule type" value="Genomic_DNA"/>
</dbReference>
<gene>
    <name evidence="2" type="ORF">EPZ47_03945</name>
    <name evidence="3" type="ORF">QCD61_03755</name>
</gene>
<reference evidence="2" key="3">
    <citation type="submission" date="2019-01" db="EMBL/GenBank/DDBJ databases">
        <authorList>
            <person name="Zhang L."/>
        </authorList>
    </citation>
    <scope>NUCLEOTIDE SEQUENCE</scope>
    <source>
        <strain evidence="2">11K1</strain>
    </source>
</reference>
<evidence type="ECO:0000313" key="5">
    <source>
        <dbReference type="Proteomes" id="UP001227386"/>
    </source>
</evidence>
<evidence type="ECO:0000313" key="3">
    <source>
        <dbReference type="EMBL" id="WGO94205.1"/>
    </source>
</evidence>
<dbReference type="EMBL" id="CP123771">
    <property type="protein sequence ID" value="WGO94205.1"/>
    <property type="molecule type" value="Genomic_DNA"/>
</dbReference>
<keyword evidence="1" id="KW-0732">Signal</keyword>
<name>A0A4P7PBW7_9PSED</name>
<evidence type="ECO:0000313" key="2">
    <source>
        <dbReference type="EMBL" id="QBZ87886.1"/>
    </source>
</evidence>
<keyword evidence="5" id="KW-1185">Reference proteome</keyword>
<dbReference type="AlphaFoldDB" id="A0A4P7PBW7"/>
<reference evidence="3" key="4">
    <citation type="submission" date="2023-04" db="EMBL/GenBank/DDBJ databases">
        <authorList>
            <person name="Charles T.C."/>
            <person name="Cheng J."/>
            <person name="Lynch M."/>
            <person name="Van Dyk A."/>
        </authorList>
    </citation>
    <scope>NUCLEOTIDE SEQUENCE</scope>
    <source>
        <strain evidence="3">YsS1</strain>
    </source>
</reference>
<feature type="chain" id="PRO_5020380357" evidence="1">
    <location>
        <begin position="23"/>
        <end position="96"/>
    </location>
</feature>
<sequence>MKHIAFAGLFISAAMLASPVFADSQADLCQINLQKIKDAKVSTEQMSEGLKTDIDATVGQASAEQAKGTEEGTKNCISLTTQAIQKLQNNTKGGQQ</sequence>
<reference evidence="3 5" key="1">
    <citation type="journal article" date="2012" name="Appl. Soil Ecol.">
        <title>Isolation and characterization of new plant growth-promoting bacterial endophytes.</title>
        <authorList>
            <person name="Rashid S."/>
            <person name="Charles T.C."/>
            <person name="Glick B.R."/>
        </authorList>
    </citation>
    <scope>NUCLEOTIDE SEQUENCE [LARGE SCALE GENOMIC DNA]</scope>
    <source>
        <strain evidence="3 5">YsS1</strain>
    </source>
</reference>
<dbReference type="Proteomes" id="UP001227386">
    <property type="component" value="Chromosome"/>
</dbReference>
<evidence type="ECO:0000256" key="1">
    <source>
        <dbReference type="SAM" id="SignalP"/>
    </source>
</evidence>
<organism evidence="2 4">
    <name type="scientific">Pseudomonas viciae</name>
    <dbReference type="NCBI Taxonomy" id="2505979"/>
    <lineage>
        <taxon>Bacteria</taxon>
        <taxon>Pseudomonadati</taxon>
        <taxon>Pseudomonadota</taxon>
        <taxon>Gammaproteobacteria</taxon>
        <taxon>Pseudomonadales</taxon>
        <taxon>Pseudomonadaceae</taxon>
        <taxon>Pseudomonas</taxon>
    </lineage>
</organism>
<evidence type="ECO:0000313" key="4">
    <source>
        <dbReference type="Proteomes" id="UP000296468"/>
    </source>
</evidence>
<dbReference type="Proteomes" id="UP000296468">
    <property type="component" value="Chromosome"/>
</dbReference>
<dbReference type="RefSeq" id="WP_135843624.1">
    <property type="nucleotide sequence ID" value="NZ_CP035088.1"/>
</dbReference>
<dbReference type="OrthoDB" id="7026422at2"/>
<reference evidence="2 4" key="2">
    <citation type="journal article" date="2019" name="Front. Microbiol.">
        <title>In silico and Genetic Analyses of Cyclic Lipopeptide Synthetic Gene Clusters in Pseudomonas sp. 11K1.</title>
        <authorList>
            <person name="Zhao H."/>
            <person name="Liu Y.P."/>
            <person name="Zhang L.Q."/>
        </authorList>
    </citation>
    <scope>NUCLEOTIDE SEQUENCE [LARGE SCALE GENOMIC DNA]</scope>
    <source>
        <strain evidence="2 4">11K1</strain>
    </source>
</reference>
<protein>
    <submittedName>
        <fullName evidence="2">Uncharacterized protein</fullName>
    </submittedName>
</protein>
<feature type="signal peptide" evidence="1">
    <location>
        <begin position="1"/>
        <end position="22"/>
    </location>
</feature>